<dbReference type="GO" id="GO:0032259">
    <property type="term" value="P:methylation"/>
    <property type="evidence" value="ECO:0007669"/>
    <property type="project" value="UniProtKB-KW"/>
</dbReference>
<dbReference type="EMBL" id="JAIMJA010000006">
    <property type="protein sequence ID" value="MCE2594643.1"/>
    <property type="molecule type" value="Genomic_DNA"/>
</dbReference>
<dbReference type="RefSeq" id="WP_233052176.1">
    <property type="nucleotide sequence ID" value="NZ_JAIMJA010000006.1"/>
</dbReference>
<keyword evidence="2 6" id="KW-0489">Methyltransferase</keyword>
<keyword evidence="7" id="KW-1185">Reference proteome</keyword>
<feature type="domain" description="tRNA/rRNA methyltransferase SpoU type" evidence="5">
    <location>
        <begin position="7"/>
        <end position="140"/>
    </location>
</feature>
<keyword evidence="3" id="KW-0808">Transferase</keyword>
<comment type="caution">
    <text evidence="6">The sequence shown here is derived from an EMBL/GenBank/DDBJ whole genome shotgun (WGS) entry which is preliminary data.</text>
</comment>
<dbReference type="InterPro" id="IPR029026">
    <property type="entry name" value="tRNA_m1G_MTases_N"/>
</dbReference>
<gene>
    <name evidence="6" type="ORF">K6Y31_07425</name>
</gene>
<evidence type="ECO:0000313" key="6">
    <source>
        <dbReference type="EMBL" id="MCE2594643.1"/>
    </source>
</evidence>
<organism evidence="6 7">
    <name type="scientific">Motilimonas cestriensis</name>
    <dbReference type="NCBI Taxonomy" id="2742685"/>
    <lineage>
        <taxon>Bacteria</taxon>
        <taxon>Pseudomonadati</taxon>
        <taxon>Pseudomonadota</taxon>
        <taxon>Gammaproteobacteria</taxon>
        <taxon>Alteromonadales</taxon>
        <taxon>Alteromonadales genera incertae sedis</taxon>
        <taxon>Motilimonas</taxon>
    </lineage>
</organism>
<comment type="similarity">
    <text evidence="1">Belongs to the class IV-like SAM-binding methyltransferase superfamily. RNA methyltransferase TrmH family.</text>
</comment>
<evidence type="ECO:0000256" key="4">
    <source>
        <dbReference type="ARBA" id="ARBA00022691"/>
    </source>
</evidence>
<dbReference type="Gene3D" id="3.40.1280.10">
    <property type="match status" value="1"/>
</dbReference>
<dbReference type="PANTHER" id="PTHR42786:SF6">
    <property type="entry name" value="TRNA_RRNA METHYLTRANSFERASE SPOU TYPE DOMAIN-CONTAINING PROTEIN"/>
    <property type="match status" value="1"/>
</dbReference>
<evidence type="ECO:0000259" key="5">
    <source>
        <dbReference type="Pfam" id="PF00588"/>
    </source>
</evidence>
<evidence type="ECO:0000256" key="1">
    <source>
        <dbReference type="ARBA" id="ARBA00007228"/>
    </source>
</evidence>
<dbReference type="InterPro" id="IPR004384">
    <property type="entry name" value="RNA_MeTrfase_TrmJ/LasT"/>
</dbReference>
<proteinExistence type="inferred from homology"/>
<evidence type="ECO:0000256" key="3">
    <source>
        <dbReference type="ARBA" id="ARBA00022679"/>
    </source>
</evidence>
<keyword evidence="4" id="KW-0949">S-adenosyl-L-methionine</keyword>
<dbReference type="GO" id="GO:0008168">
    <property type="term" value="F:methyltransferase activity"/>
    <property type="evidence" value="ECO:0007669"/>
    <property type="project" value="UniProtKB-KW"/>
</dbReference>
<accession>A0ABS8W7W8</accession>
<dbReference type="SUPFAM" id="SSF75217">
    <property type="entry name" value="alpha/beta knot"/>
    <property type="match status" value="1"/>
</dbReference>
<dbReference type="InterPro" id="IPR001537">
    <property type="entry name" value="SpoU_MeTrfase"/>
</dbReference>
<protein>
    <submittedName>
        <fullName evidence="6">RNA methyltransferase</fullName>
    </submittedName>
</protein>
<dbReference type="InterPro" id="IPR029028">
    <property type="entry name" value="Alpha/beta_knot_MTases"/>
</dbReference>
<evidence type="ECO:0000256" key="2">
    <source>
        <dbReference type="ARBA" id="ARBA00022603"/>
    </source>
</evidence>
<reference evidence="6 7" key="1">
    <citation type="journal article" date="2022" name="Environ. Microbiol. Rep.">
        <title>Eco-phylogenetic analyses reveal divergent evolution of vitamin B12 metabolism in the marine bacterial family 'Psychromonadaceae'.</title>
        <authorList>
            <person name="Jin X."/>
            <person name="Yang Y."/>
            <person name="Cao H."/>
            <person name="Gao B."/>
            <person name="Zhao Z."/>
        </authorList>
    </citation>
    <scope>NUCLEOTIDE SEQUENCE [LARGE SCALE GENOMIC DNA]</scope>
    <source>
        <strain evidence="6 7">MKS20</strain>
    </source>
</reference>
<dbReference type="PANTHER" id="PTHR42786">
    <property type="entry name" value="TRNA/RRNA METHYLTRANSFERASE"/>
    <property type="match status" value="1"/>
</dbReference>
<dbReference type="Proteomes" id="UP001201273">
    <property type="component" value="Unassembled WGS sequence"/>
</dbReference>
<evidence type="ECO:0000313" key="7">
    <source>
        <dbReference type="Proteomes" id="UP001201273"/>
    </source>
</evidence>
<dbReference type="CDD" id="cd18098">
    <property type="entry name" value="SpoU-like"/>
    <property type="match status" value="1"/>
</dbReference>
<dbReference type="Pfam" id="PF00588">
    <property type="entry name" value="SpoU_methylase"/>
    <property type="match status" value="1"/>
</dbReference>
<name>A0ABS8W7W8_9GAMM</name>
<sequence>MTKNTDVTIGLTNPKSATNVGAVMRAAGCFQVDRVLYSGERYDRTLKLNTDTKKIRSSIPLTQQNCLLDNKPADVKLVCVDLVVGATPLPEFEHPEKALYIFGPEDGTISQQVIDQADAVVYIPTIGCLNLAASVNVLLYDRSTKLAQLNASDELIHNSRDRNNKVKVKPIQHK</sequence>